<keyword evidence="4" id="KW-1185">Reference proteome</keyword>
<evidence type="ECO:0000256" key="1">
    <source>
        <dbReference type="ARBA" id="ARBA00023157"/>
    </source>
</evidence>
<evidence type="ECO:0000313" key="4">
    <source>
        <dbReference type="Proteomes" id="UP001303046"/>
    </source>
</evidence>
<comment type="caution">
    <text evidence="3">The sequence shown here is derived from an EMBL/GenBank/DDBJ whole genome shotgun (WGS) entry which is preliminary data.</text>
</comment>
<organism evidence="3 4">
    <name type="scientific">Necator americanus</name>
    <name type="common">Human hookworm</name>
    <dbReference type="NCBI Taxonomy" id="51031"/>
    <lineage>
        <taxon>Eukaryota</taxon>
        <taxon>Metazoa</taxon>
        <taxon>Ecdysozoa</taxon>
        <taxon>Nematoda</taxon>
        <taxon>Chromadorea</taxon>
        <taxon>Rhabditida</taxon>
        <taxon>Rhabditina</taxon>
        <taxon>Rhabditomorpha</taxon>
        <taxon>Strongyloidea</taxon>
        <taxon>Ancylostomatidae</taxon>
        <taxon>Bunostominae</taxon>
        <taxon>Necator</taxon>
    </lineage>
</organism>
<dbReference type="InterPro" id="IPR008138">
    <property type="entry name" value="SapB_2"/>
</dbReference>
<dbReference type="EMBL" id="JAVFWL010000001">
    <property type="protein sequence ID" value="KAK6728654.1"/>
    <property type="molecule type" value="Genomic_DNA"/>
</dbReference>
<dbReference type="Gene3D" id="1.10.225.10">
    <property type="entry name" value="Saposin-like"/>
    <property type="match status" value="1"/>
</dbReference>
<name>A0ABR1BU84_NECAM</name>
<gene>
    <name evidence="3" type="primary">Necator_chrI.g2103</name>
    <name evidence="3" type="ORF">RB195_005976</name>
</gene>
<dbReference type="SMART" id="SM00741">
    <property type="entry name" value="SapB"/>
    <property type="match status" value="1"/>
</dbReference>
<dbReference type="Pfam" id="PF03489">
    <property type="entry name" value="SapB_2"/>
    <property type="match status" value="1"/>
</dbReference>
<dbReference type="InterPro" id="IPR011001">
    <property type="entry name" value="Saposin-like"/>
</dbReference>
<keyword evidence="1" id="KW-1015">Disulfide bond</keyword>
<dbReference type="PROSITE" id="PS50015">
    <property type="entry name" value="SAP_B"/>
    <property type="match status" value="1"/>
</dbReference>
<sequence length="121" mass="14132">MEANFSIADFKRYTVRRDKKRKMRASLQLVLILSATVFTKAYRKKPLCGMCEGLIEKVDEVLKQGGDIEKAVDEFCREDVPTFLVDYCEKIISKNLKYIIEKLKDHDSPEKICTDIYLCWV</sequence>
<evidence type="ECO:0000259" key="2">
    <source>
        <dbReference type="PROSITE" id="PS50015"/>
    </source>
</evidence>
<dbReference type="InterPro" id="IPR008139">
    <property type="entry name" value="SaposinB_dom"/>
</dbReference>
<proteinExistence type="predicted"/>
<feature type="domain" description="Saposin B-type" evidence="2">
    <location>
        <begin position="44"/>
        <end position="121"/>
    </location>
</feature>
<reference evidence="3 4" key="1">
    <citation type="submission" date="2023-08" db="EMBL/GenBank/DDBJ databases">
        <title>A Necator americanus chromosomal reference genome.</title>
        <authorList>
            <person name="Ilik V."/>
            <person name="Petrzelkova K.J."/>
            <person name="Pardy F."/>
            <person name="Fuh T."/>
            <person name="Niatou-Singa F.S."/>
            <person name="Gouil Q."/>
            <person name="Baker L."/>
            <person name="Ritchie M.E."/>
            <person name="Jex A.R."/>
            <person name="Gazzola D."/>
            <person name="Li H."/>
            <person name="Toshio Fujiwara R."/>
            <person name="Zhan B."/>
            <person name="Aroian R.V."/>
            <person name="Pafco B."/>
            <person name="Schwarz E.M."/>
        </authorList>
    </citation>
    <scope>NUCLEOTIDE SEQUENCE [LARGE SCALE GENOMIC DNA]</scope>
    <source>
        <strain evidence="3 4">Aroian</strain>
        <tissue evidence="3">Whole animal</tissue>
    </source>
</reference>
<dbReference type="SUPFAM" id="SSF47862">
    <property type="entry name" value="Saposin"/>
    <property type="match status" value="1"/>
</dbReference>
<dbReference type="Proteomes" id="UP001303046">
    <property type="component" value="Unassembled WGS sequence"/>
</dbReference>
<accession>A0ABR1BU84</accession>
<evidence type="ECO:0000313" key="3">
    <source>
        <dbReference type="EMBL" id="KAK6728654.1"/>
    </source>
</evidence>
<protein>
    <recommendedName>
        <fullName evidence="2">Saposin B-type domain-containing protein</fullName>
    </recommendedName>
</protein>